<sequence>MGEAIERVREKADLIARCGVSVLSEDSGLFASDLRDLLIENARLRAELEASCETKAAYIGEFSFGFPVWEEDECGEPVEVMRNVNVPWTTIKEIMAAIRDYAAKGGA</sequence>
<dbReference type="RefSeq" id="WP_101303779.1">
    <property type="nucleotide sequence ID" value="NZ_NXGX01000006.1"/>
</dbReference>
<gene>
    <name evidence="1" type="ORF">COO92_16230</name>
</gene>
<name>A0A2N3L3V3_9PROT</name>
<organism evidence="1 2">
    <name type="scientific">Thalassospira lohafexi</name>
    <dbReference type="NCBI Taxonomy" id="744227"/>
    <lineage>
        <taxon>Bacteria</taxon>
        <taxon>Pseudomonadati</taxon>
        <taxon>Pseudomonadota</taxon>
        <taxon>Alphaproteobacteria</taxon>
        <taxon>Rhodospirillales</taxon>
        <taxon>Thalassospiraceae</taxon>
        <taxon>Thalassospira</taxon>
    </lineage>
</organism>
<evidence type="ECO:0000313" key="2">
    <source>
        <dbReference type="Proteomes" id="UP000233332"/>
    </source>
</evidence>
<proteinExistence type="predicted"/>
<evidence type="ECO:0000313" key="1">
    <source>
        <dbReference type="EMBL" id="PKR57488.1"/>
    </source>
</evidence>
<accession>A0A2N3L3V3</accession>
<dbReference type="AlphaFoldDB" id="A0A2N3L3V3"/>
<dbReference type="EMBL" id="NXGX01000006">
    <property type="protein sequence ID" value="PKR57488.1"/>
    <property type="molecule type" value="Genomic_DNA"/>
</dbReference>
<dbReference type="Proteomes" id="UP000233332">
    <property type="component" value="Unassembled WGS sequence"/>
</dbReference>
<comment type="caution">
    <text evidence="1">The sequence shown here is derived from an EMBL/GenBank/DDBJ whole genome shotgun (WGS) entry which is preliminary data.</text>
</comment>
<keyword evidence="2" id="KW-1185">Reference proteome</keyword>
<reference evidence="1 2" key="1">
    <citation type="submission" date="2017-09" db="EMBL/GenBank/DDBJ databases">
        <title>Biodiversity and function of Thalassospira species in the particle-attached aromatic-hydrocarbon-degrading consortia from the surface seawater of the China South Sea.</title>
        <authorList>
            <person name="Dong C."/>
            <person name="Lai Q."/>
            <person name="Shao Z."/>
        </authorList>
    </citation>
    <scope>NUCLEOTIDE SEQUENCE [LARGE SCALE GENOMIC DNA]</scope>
    <source>
        <strain evidence="1 2">139Z-12</strain>
    </source>
</reference>
<protein>
    <submittedName>
        <fullName evidence="1">Uncharacterized protein</fullName>
    </submittedName>
</protein>